<dbReference type="EMBL" id="CP157940">
    <property type="protein sequence ID" value="XBS56177.1"/>
    <property type="molecule type" value="Genomic_DNA"/>
</dbReference>
<name>A0AAU7PVE8_9FIRM</name>
<keyword evidence="2" id="KW-0732">Signal</keyword>
<dbReference type="AlphaFoldDB" id="A0AAU7PVE8"/>
<proteinExistence type="predicted"/>
<evidence type="ECO:0000313" key="3">
    <source>
        <dbReference type="EMBL" id="XBS56177.1"/>
    </source>
</evidence>
<dbReference type="RefSeq" id="WP_349948804.1">
    <property type="nucleotide sequence ID" value="NZ_CP157940.1"/>
</dbReference>
<feature type="signal peptide" evidence="2">
    <location>
        <begin position="1"/>
        <end position="20"/>
    </location>
</feature>
<feature type="chain" id="PRO_5043840283" evidence="2">
    <location>
        <begin position="21"/>
        <end position="192"/>
    </location>
</feature>
<evidence type="ECO:0000256" key="1">
    <source>
        <dbReference type="SAM" id="MobiDB-lite"/>
    </source>
</evidence>
<accession>A0AAU7PVE8</accession>
<evidence type="ECO:0000256" key="2">
    <source>
        <dbReference type="SAM" id="SignalP"/>
    </source>
</evidence>
<reference evidence="3" key="1">
    <citation type="submission" date="2024-06" db="EMBL/GenBank/DDBJ databases">
        <title>Lacrimispora cavernae sp. nov., a novel anaerobe isolated from bat guano pile inside a cave.</title>
        <authorList>
            <person name="Miller S.L."/>
            <person name="Lu N."/>
            <person name="King J."/>
            <person name="Sankaranarayanan K."/>
            <person name="Lawson P.A."/>
        </authorList>
    </citation>
    <scope>NUCLEOTIDE SEQUENCE</scope>
    <source>
        <strain evidence="3">BS-2</strain>
    </source>
</reference>
<protein>
    <submittedName>
        <fullName evidence="3">Uncharacterized protein</fullName>
    </submittedName>
</protein>
<feature type="region of interest" description="Disordered" evidence="1">
    <location>
        <begin position="27"/>
        <end position="85"/>
    </location>
</feature>
<gene>
    <name evidence="3" type="ORF">ABFV83_10445</name>
</gene>
<dbReference type="PROSITE" id="PS51257">
    <property type="entry name" value="PROKAR_LIPOPROTEIN"/>
    <property type="match status" value="1"/>
</dbReference>
<feature type="compositionally biased region" description="Acidic residues" evidence="1">
    <location>
        <begin position="56"/>
        <end position="68"/>
    </location>
</feature>
<organism evidence="3">
    <name type="scientific">Lacrimispora sp. BS-2</name>
    <dbReference type="NCBI Taxonomy" id="3151850"/>
    <lineage>
        <taxon>Bacteria</taxon>
        <taxon>Bacillati</taxon>
        <taxon>Bacillota</taxon>
        <taxon>Clostridia</taxon>
        <taxon>Lachnospirales</taxon>
        <taxon>Lachnospiraceae</taxon>
        <taxon>Lacrimispora</taxon>
    </lineage>
</organism>
<sequence length="192" mass="20727">MLKKKISLFCLAVAFAVLLAAGCGRKQAEDLGGAPSEAAKTETAAVRMERSGTQENEADEIVQEEDMDQSGPGIEAVESEESAGTEKKVEAFAEKIQEAVGDRDLQAFGDLLIYPCVFITGDKETITLNSREDLFKQNPDMVFGDDLMVAVANVDTVSLKMTDKGVTMGEGESKITFQEKTDGSFGITEIRE</sequence>